<reference evidence="1 2" key="1">
    <citation type="submission" date="2016-04" db="EMBL/GenBank/DDBJ databases">
        <title>Draft genome sequence of Janthinobacterium psychrotolerans sp. nov., isolated from freshwater sediments in Denmark.</title>
        <authorList>
            <person name="Gong X."/>
            <person name="Skrivergaard S."/>
            <person name="Korsgaard B.S."/>
            <person name="Schreiber L."/>
            <person name="Marshall I.P."/>
            <person name="Finster K."/>
            <person name="Schramm A."/>
        </authorList>
    </citation>
    <scope>NUCLEOTIDE SEQUENCE [LARGE SCALE GENOMIC DNA]</scope>
    <source>
        <strain evidence="1 2">S3-2</strain>
    </source>
</reference>
<evidence type="ECO:0000313" key="2">
    <source>
        <dbReference type="Proteomes" id="UP000092713"/>
    </source>
</evidence>
<dbReference type="PATRIC" id="fig|1747903.4.peg.4695"/>
<comment type="caution">
    <text evidence="1">The sequence shown here is derived from an EMBL/GenBank/DDBJ whole genome shotgun (WGS) entry which is preliminary data.</text>
</comment>
<accession>A0A1A7C5Q2</accession>
<organism evidence="1 2">
    <name type="scientific">Janthinobacterium psychrotolerans</name>
    <dbReference type="NCBI Taxonomy" id="1747903"/>
    <lineage>
        <taxon>Bacteria</taxon>
        <taxon>Pseudomonadati</taxon>
        <taxon>Pseudomonadota</taxon>
        <taxon>Betaproteobacteria</taxon>
        <taxon>Burkholderiales</taxon>
        <taxon>Oxalobacteraceae</taxon>
        <taxon>Janthinobacterium</taxon>
    </lineage>
</organism>
<proteinExistence type="predicted"/>
<dbReference type="AlphaFoldDB" id="A0A1A7C5Q2"/>
<dbReference type="STRING" id="1747903.ASR47_10232"/>
<gene>
    <name evidence="1" type="ORF">ASR47_10232</name>
</gene>
<protein>
    <submittedName>
        <fullName evidence="1">Uncharacterized protein</fullName>
    </submittedName>
</protein>
<dbReference type="Proteomes" id="UP000092713">
    <property type="component" value="Unassembled WGS sequence"/>
</dbReference>
<evidence type="ECO:0000313" key="1">
    <source>
        <dbReference type="EMBL" id="OBV41032.1"/>
    </source>
</evidence>
<sequence>MPLASRLGQSGLQLDVVTANAEVTRWLSEVANERVHGTTQEKPAERMTKEVLHLQALTAPWRGDIAAARPQAATPEPLVPRPAIVIERIAEVAPAQHPLAVYEQLLMNVTQGVAA</sequence>
<keyword evidence="2" id="KW-1185">Reference proteome</keyword>
<name>A0A1A7C5Q2_9BURK</name>
<dbReference type="EMBL" id="LOCQ01000040">
    <property type="protein sequence ID" value="OBV41032.1"/>
    <property type="molecule type" value="Genomic_DNA"/>
</dbReference>